<dbReference type="Proteomes" id="UP000652761">
    <property type="component" value="Unassembled WGS sequence"/>
</dbReference>
<comment type="caution">
    <text evidence="2">The sequence shown here is derived from an EMBL/GenBank/DDBJ whole genome shotgun (WGS) entry which is preliminary data.</text>
</comment>
<accession>A0A843TIQ9</accession>
<evidence type="ECO:0000313" key="2">
    <source>
        <dbReference type="EMBL" id="MQL69373.1"/>
    </source>
</evidence>
<dbReference type="EMBL" id="NMUH01000036">
    <property type="protein sequence ID" value="MQL69373.1"/>
    <property type="molecule type" value="Genomic_DNA"/>
</dbReference>
<sequence>MLSTTAQSPQSAADGAAVKSHLVSAEVESNYMAIGLNTSGSETRVNHDTGTNPKAANTDSETAWTKTLATEDNYH</sequence>
<dbReference type="AlphaFoldDB" id="A0A843TIQ9"/>
<name>A0A843TIQ9_COLES</name>
<evidence type="ECO:0000256" key="1">
    <source>
        <dbReference type="SAM" id="MobiDB-lite"/>
    </source>
</evidence>
<feature type="region of interest" description="Disordered" evidence="1">
    <location>
        <begin position="1"/>
        <end position="20"/>
    </location>
</feature>
<feature type="region of interest" description="Disordered" evidence="1">
    <location>
        <begin position="37"/>
        <end position="75"/>
    </location>
</feature>
<reference evidence="2" key="1">
    <citation type="submission" date="2017-07" db="EMBL/GenBank/DDBJ databases">
        <title>Taro Niue Genome Assembly and Annotation.</title>
        <authorList>
            <person name="Atibalentja N."/>
            <person name="Keating K."/>
            <person name="Fields C.J."/>
        </authorList>
    </citation>
    <scope>NUCLEOTIDE SEQUENCE</scope>
    <source>
        <strain evidence="2">Niue_2</strain>
        <tissue evidence="2">Leaf</tissue>
    </source>
</reference>
<organism evidence="2 3">
    <name type="scientific">Colocasia esculenta</name>
    <name type="common">Wild taro</name>
    <name type="synonym">Arum esculentum</name>
    <dbReference type="NCBI Taxonomy" id="4460"/>
    <lineage>
        <taxon>Eukaryota</taxon>
        <taxon>Viridiplantae</taxon>
        <taxon>Streptophyta</taxon>
        <taxon>Embryophyta</taxon>
        <taxon>Tracheophyta</taxon>
        <taxon>Spermatophyta</taxon>
        <taxon>Magnoliopsida</taxon>
        <taxon>Liliopsida</taxon>
        <taxon>Araceae</taxon>
        <taxon>Aroideae</taxon>
        <taxon>Colocasieae</taxon>
        <taxon>Colocasia</taxon>
    </lineage>
</organism>
<gene>
    <name evidence="2" type="ORF">Taro_001712</name>
</gene>
<keyword evidence="3" id="KW-1185">Reference proteome</keyword>
<feature type="compositionally biased region" description="Polar residues" evidence="1">
    <location>
        <begin position="1"/>
        <end position="11"/>
    </location>
</feature>
<protein>
    <submittedName>
        <fullName evidence="2">Uncharacterized protein</fullName>
    </submittedName>
</protein>
<evidence type="ECO:0000313" key="3">
    <source>
        <dbReference type="Proteomes" id="UP000652761"/>
    </source>
</evidence>
<proteinExistence type="predicted"/>